<feature type="transmembrane region" description="Helical" evidence="1">
    <location>
        <begin position="141"/>
        <end position="160"/>
    </location>
</feature>
<name>A0A0F9BP88_9ZZZZ</name>
<feature type="transmembrane region" description="Helical" evidence="1">
    <location>
        <begin position="89"/>
        <end position="109"/>
    </location>
</feature>
<feature type="transmembrane region" description="Helical" evidence="1">
    <location>
        <begin position="7"/>
        <end position="29"/>
    </location>
</feature>
<accession>A0A0F9BP88</accession>
<feature type="non-terminal residue" evidence="2">
    <location>
        <position position="161"/>
    </location>
</feature>
<keyword evidence="1" id="KW-1133">Transmembrane helix</keyword>
<evidence type="ECO:0000313" key="2">
    <source>
        <dbReference type="EMBL" id="KKK92354.1"/>
    </source>
</evidence>
<dbReference type="AlphaFoldDB" id="A0A0F9BP88"/>
<keyword evidence="1" id="KW-0472">Membrane</keyword>
<feature type="transmembrane region" description="Helical" evidence="1">
    <location>
        <begin position="61"/>
        <end position="82"/>
    </location>
</feature>
<evidence type="ECO:0000256" key="1">
    <source>
        <dbReference type="SAM" id="Phobius"/>
    </source>
</evidence>
<protein>
    <submittedName>
        <fullName evidence="2">Uncharacterized protein</fullName>
    </submittedName>
</protein>
<reference evidence="2" key="1">
    <citation type="journal article" date="2015" name="Nature">
        <title>Complex archaea that bridge the gap between prokaryotes and eukaryotes.</title>
        <authorList>
            <person name="Spang A."/>
            <person name="Saw J.H."/>
            <person name="Jorgensen S.L."/>
            <person name="Zaremba-Niedzwiedzka K."/>
            <person name="Martijn J."/>
            <person name="Lind A.E."/>
            <person name="van Eijk R."/>
            <person name="Schleper C."/>
            <person name="Guy L."/>
            <person name="Ettema T.J."/>
        </authorList>
    </citation>
    <scope>NUCLEOTIDE SEQUENCE</scope>
</reference>
<comment type="caution">
    <text evidence="2">The sequence shown here is derived from an EMBL/GenBank/DDBJ whole genome shotgun (WGS) entry which is preliminary data.</text>
</comment>
<proteinExistence type="predicted"/>
<keyword evidence="1" id="KW-0812">Transmembrane</keyword>
<organism evidence="2">
    <name type="scientific">marine sediment metagenome</name>
    <dbReference type="NCBI Taxonomy" id="412755"/>
    <lineage>
        <taxon>unclassified sequences</taxon>
        <taxon>metagenomes</taxon>
        <taxon>ecological metagenomes</taxon>
    </lineage>
</organism>
<dbReference type="EMBL" id="LAZR01048249">
    <property type="protein sequence ID" value="KKK92354.1"/>
    <property type="molecule type" value="Genomic_DNA"/>
</dbReference>
<sequence length="161" mass="17213">MGAGKVLILIGGIVTLVSLFFLTLIGGLADSHYYGLGFIFNLPDIFSDADLIATGWGEEVMIVYILAIVFIVVLISGILQLVGLASRPVAIIGSILPIIMAILIILIRFDILEDWEKFLSLFYEDSIVDGILPFNIELGDISLGTYTLLAGGVLGLIGGII</sequence>
<gene>
    <name evidence="2" type="ORF">LCGC14_2703780</name>
</gene>